<keyword evidence="2" id="KW-1185">Reference proteome</keyword>
<name>A0A1G8WWH5_9HYPH</name>
<dbReference type="EMBL" id="FNEE01000009">
    <property type="protein sequence ID" value="SDJ82561.1"/>
    <property type="molecule type" value="Genomic_DNA"/>
</dbReference>
<evidence type="ECO:0000313" key="1">
    <source>
        <dbReference type="EMBL" id="SDJ82561.1"/>
    </source>
</evidence>
<protein>
    <submittedName>
        <fullName evidence="1">Uncharacterized protein</fullName>
    </submittedName>
</protein>
<dbReference type="AlphaFoldDB" id="A0A1G8WWH5"/>
<dbReference type="RefSeq" id="WP_126034262.1">
    <property type="nucleotide sequence ID" value="NZ_FNEE01000009.1"/>
</dbReference>
<proteinExistence type="predicted"/>
<evidence type="ECO:0000313" key="2">
    <source>
        <dbReference type="Proteomes" id="UP000198894"/>
    </source>
</evidence>
<reference evidence="2" key="1">
    <citation type="submission" date="2016-10" db="EMBL/GenBank/DDBJ databases">
        <authorList>
            <person name="Varghese N."/>
            <person name="Submissions S."/>
        </authorList>
    </citation>
    <scope>NUCLEOTIDE SEQUENCE [LARGE SCALE GENOMIC DNA]</scope>
    <source>
        <strain evidence="2">CGMCC 1.11022</strain>
    </source>
</reference>
<gene>
    <name evidence="1" type="ORF">SAMN05428953_109104</name>
</gene>
<dbReference type="Proteomes" id="UP000198894">
    <property type="component" value="Unassembled WGS sequence"/>
</dbReference>
<accession>A0A1G8WWH5</accession>
<organism evidence="1 2">
    <name type="scientific">Mesorhizobium muleiense</name>
    <dbReference type="NCBI Taxonomy" id="1004279"/>
    <lineage>
        <taxon>Bacteria</taxon>
        <taxon>Pseudomonadati</taxon>
        <taxon>Pseudomonadota</taxon>
        <taxon>Alphaproteobacteria</taxon>
        <taxon>Hyphomicrobiales</taxon>
        <taxon>Phyllobacteriaceae</taxon>
        <taxon>Mesorhizobium</taxon>
    </lineage>
</organism>
<sequence>MSVTFVANAGAWIVDPGNEIVVLKALLAERQDTLSGVLMASFNAPLLILRTLHAFDLFTRLRKYHFDEIPEWKKIQTALRS</sequence>